<dbReference type="GO" id="GO:0043565">
    <property type="term" value="F:sequence-specific DNA binding"/>
    <property type="evidence" value="ECO:0007669"/>
    <property type="project" value="InterPro"/>
</dbReference>
<evidence type="ECO:0000313" key="2">
    <source>
        <dbReference type="Proteomes" id="UP000077824"/>
    </source>
</evidence>
<organism evidence="1 2">
    <name type="scientific">Chryseobacterium glaciei</name>
    <dbReference type="NCBI Taxonomy" id="1685010"/>
    <lineage>
        <taxon>Bacteria</taxon>
        <taxon>Pseudomonadati</taxon>
        <taxon>Bacteroidota</taxon>
        <taxon>Flavobacteriia</taxon>
        <taxon>Flavobacteriales</taxon>
        <taxon>Weeksellaceae</taxon>
        <taxon>Chryseobacterium group</taxon>
        <taxon>Chryseobacterium</taxon>
    </lineage>
</organism>
<protein>
    <submittedName>
        <fullName evidence="1">Transposase</fullName>
    </submittedName>
</protein>
<dbReference type="OrthoDB" id="1260127at2"/>
<evidence type="ECO:0000313" key="1">
    <source>
        <dbReference type="EMBL" id="ANF49118.1"/>
    </source>
</evidence>
<dbReference type="Proteomes" id="UP000077824">
    <property type="component" value="Chromosome"/>
</dbReference>
<sequence length="110" mass="12988">MEQSGSVNYKRIFTDIITKKFPEKITECRSILDKKALSVLDVIELNRKIFGNSDKSTQIFNQKERSYNESAILKILDYQKKNKLNNSQLALHFKMSRNTISKWKKIFIQQ</sequence>
<gene>
    <name evidence="1" type="ORF">A0O34_00460</name>
</gene>
<name>A0A172XQ57_9FLAO</name>
<dbReference type="InterPro" id="IPR010921">
    <property type="entry name" value="Trp_repressor/repl_initiator"/>
</dbReference>
<dbReference type="AlphaFoldDB" id="A0A172XQ57"/>
<reference evidence="1 2" key="1">
    <citation type="submission" date="2016-04" db="EMBL/GenBank/DDBJ databases">
        <title>Complete Genome Sequence of Chryseobacterium sp. IHBB 10212.</title>
        <authorList>
            <person name="Pal M."/>
            <person name="Swarnkar M.K."/>
            <person name="Kaushal K."/>
            <person name="Chhibber S."/>
            <person name="Singh A.K."/>
            <person name="Gulati A."/>
        </authorList>
    </citation>
    <scope>NUCLEOTIDE SEQUENCE [LARGE SCALE GENOMIC DNA]</scope>
    <source>
        <strain evidence="1 2">IHBB 10212</strain>
    </source>
</reference>
<accession>A0A172XQ57</accession>
<dbReference type="SUPFAM" id="SSF48295">
    <property type="entry name" value="TrpR-like"/>
    <property type="match status" value="1"/>
</dbReference>
<keyword evidence="2" id="KW-1185">Reference proteome</keyword>
<dbReference type="RefSeq" id="WP_066750041.1">
    <property type="nucleotide sequence ID" value="NZ_CP015199.1"/>
</dbReference>
<dbReference type="EMBL" id="CP015199">
    <property type="protein sequence ID" value="ANF49118.1"/>
    <property type="molecule type" value="Genomic_DNA"/>
</dbReference>
<dbReference type="KEGG" id="chh:A0O34_00460"/>
<proteinExistence type="predicted"/>
<dbReference type="STRING" id="1685010.A0O34_00460"/>